<feature type="transmembrane region" description="Helical" evidence="13">
    <location>
        <begin position="87"/>
        <end position="114"/>
    </location>
</feature>
<dbReference type="InterPro" id="IPR052348">
    <property type="entry name" value="Metallopeptidase_M50B"/>
</dbReference>
<evidence type="ECO:0000313" key="15">
    <source>
        <dbReference type="EMBL" id="GAH94034.1"/>
    </source>
</evidence>
<keyword evidence="10 13" id="KW-1133">Transmembrane helix</keyword>
<dbReference type="AlphaFoldDB" id="X1KV50"/>
<keyword evidence="6 13" id="KW-0812">Transmembrane</keyword>
<evidence type="ECO:0000256" key="6">
    <source>
        <dbReference type="ARBA" id="ARBA00022692"/>
    </source>
</evidence>
<dbReference type="Pfam" id="PF02163">
    <property type="entry name" value="Peptidase_M50"/>
    <property type="match status" value="1"/>
</dbReference>
<dbReference type="PANTHER" id="PTHR35864">
    <property type="entry name" value="ZINC METALLOPROTEASE MJ0611-RELATED"/>
    <property type="match status" value="1"/>
</dbReference>
<protein>
    <recommendedName>
        <fullName evidence="14">Peptidase M50 domain-containing protein</fullName>
    </recommendedName>
</protein>
<dbReference type="CDD" id="cd06158">
    <property type="entry name" value="S2P-M50_like_1"/>
    <property type="match status" value="1"/>
</dbReference>
<feature type="transmembrane region" description="Helical" evidence="13">
    <location>
        <begin position="6"/>
        <end position="25"/>
    </location>
</feature>
<evidence type="ECO:0000256" key="11">
    <source>
        <dbReference type="ARBA" id="ARBA00023049"/>
    </source>
</evidence>
<evidence type="ECO:0000256" key="8">
    <source>
        <dbReference type="ARBA" id="ARBA00022801"/>
    </source>
</evidence>
<dbReference type="GO" id="GO:0046872">
    <property type="term" value="F:metal ion binding"/>
    <property type="evidence" value="ECO:0007669"/>
    <property type="project" value="UniProtKB-KW"/>
</dbReference>
<keyword evidence="11" id="KW-0482">Metalloprotease</keyword>
<evidence type="ECO:0000256" key="3">
    <source>
        <dbReference type="ARBA" id="ARBA00007931"/>
    </source>
</evidence>
<feature type="transmembrane region" description="Helical" evidence="13">
    <location>
        <begin position="135"/>
        <end position="156"/>
    </location>
</feature>
<keyword evidence="4" id="KW-1003">Cell membrane</keyword>
<keyword evidence="8" id="KW-0378">Hydrolase</keyword>
<dbReference type="GO" id="GO:0005886">
    <property type="term" value="C:plasma membrane"/>
    <property type="evidence" value="ECO:0007669"/>
    <property type="project" value="UniProtKB-SubCell"/>
</dbReference>
<gene>
    <name evidence="15" type="ORF">S06H3_03772</name>
</gene>
<comment type="caution">
    <text evidence="15">The sequence shown here is derived from an EMBL/GenBank/DDBJ whole genome shotgun (WGS) entry which is preliminary data.</text>
</comment>
<evidence type="ECO:0000256" key="12">
    <source>
        <dbReference type="ARBA" id="ARBA00023136"/>
    </source>
</evidence>
<comment type="subcellular location">
    <subcellularLocation>
        <location evidence="2">Cell membrane</location>
        <topology evidence="2">Multi-pass membrane protein</topology>
    </subcellularLocation>
</comment>
<reference evidence="15" key="1">
    <citation type="journal article" date="2014" name="Front. Microbiol.">
        <title>High frequency of phylogenetically diverse reductive dehalogenase-homologous genes in deep subseafloor sedimentary metagenomes.</title>
        <authorList>
            <person name="Kawai M."/>
            <person name="Futagami T."/>
            <person name="Toyoda A."/>
            <person name="Takaki Y."/>
            <person name="Nishi S."/>
            <person name="Hori S."/>
            <person name="Arai W."/>
            <person name="Tsubouchi T."/>
            <person name="Morono Y."/>
            <person name="Uchiyama I."/>
            <person name="Ito T."/>
            <person name="Fujiyama A."/>
            <person name="Inagaki F."/>
            <person name="Takami H."/>
        </authorList>
    </citation>
    <scope>NUCLEOTIDE SEQUENCE</scope>
    <source>
        <strain evidence="15">Expedition CK06-06</strain>
    </source>
</reference>
<keyword evidence="12 13" id="KW-0472">Membrane</keyword>
<keyword evidence="5" id="KW-0645">Protease</keyword>
<comment type="cofactor">
    <cofactor evidence="1">
        <name>Zn(2+)</name>
        <dbReference type="ChEBI" id="CHEBI:29105"/>
    </cofactor>
</comment>
<dbReference type="GO" id="GO:0008237">
    <property type="term" value="F:metallopeptidase activity"/>
    <property type="evidence" value="ECO:0007669"/>
    <property type="project" value="UniProtKB-KW"/>
</dbReference>
<evidence type="ECO:0000256" key="10">
    <source>
        <dbReference type="ARBA" id="ARBA00022989"/>
    </source>
</evidence>
<evidence type="ECO:0000256" key="2">
    <source>
        <dbReference type="ARBA" id="ARBA00004651"/>
    </source>
</evidence>
<evidence type="ECO:0000256" key="1">
    <source>
        <dbReference type="ARBA" id="ARBA00001947"/>
    </source>
</evidence>
<evidence type="ECO:0000256" key="4">
    <source>
        <dbReference type="ARBA" id="ARBA00022475"/>
    </source>
</evidence>
<evidence type="ECO:0000259" key="14">
    <source>
        <dbReference type="Pfam" id="PF02163"/>
    </source>
</evidence>
<evidence type="ECO:0000256" key="5">
    <source>
        <dbReference type="ARBA" id="ARBA00022670"/>
    </source>
</evidence>
<organism evidence="15">
    <name type="scientific">marine sediment metagenome</name>
    <dbReference type="NCBI Taxonomy" id="412755"/>
    <lineage>
        <taxon>unclassified sequences</taxon>
        <taxon>metagenomes</taxon>
        <taxon>ecological metagenomes</taxon>
    </lineage>
</organism>
<feature type="domain" description="Peptidase M50" evidence="14">
    <location>
        <begin position="14"/>
        <end position="185"/>
    </location>
</feature>
<dbReference type="GO" id="GO:0006508">
    <property type="term" value="P:proteolysis"/>
    <property type="evidence" value="ECO:0007669"/>
    <property type="project" value="UniProtKB-KW"/>
</dbReference>
<sequence length="215" mass="24013">MLNNIFEIVWSIPAVLIAITVHEYWHGKIAYKLGDPTAAEAGRLTLNPLAHLDPVGTLMLLLFRFGWAKPVPVNFNNLNHPKRDMVYVSLAGPIANILTAIIFALILRLSHYFIGHIALVRDTSFFSLMVTLLRGWLLFLQTGVIINLALAIFNLIPVPPLDGSKILLGLLPYSQAYKYARLESYGPIILLILVLSGIIGKVLFPIVFFLFRLLV</sequence>
<proteinExistence type="inferred from homology"/>
<dbReference type="PANTHER" id="PTHR35864:SF1">
    <property type="entry name" value="ZINC METALLOPROTEASE YWHC-RELATED"/>
    <property type="match status" value="1"/>
</dbReference>
<evidence type="ECO:0000256" key="9">
    <source>
        <dbReference type="ARBA" id="ARBA00022833"/>
    </source>
</evidence>
<dbReference type="InterPro" id="IPR044537">
    <property type="entry name" value="Rip2-like"/>
</dbReference>
<evidence type="ECO:0000256" key="7">
    <source>
        <dbReference type="ARBA" id="ARBA00022723"/>
    </source>
</evidence>
<comment type="similarity">
    <text evidence="3">Belongs to the peptidase M50B family.</text>
</comment>
<keyword evidence="9" id="KW-0862">Zinc</keyword>
<feature type="transmembrane region" description="Helical" evidence="13">
    <location>
        <begin position="188"/>
        <end position="211"/>
    </location>
</feature>
<keyword evidence="7" id="KW-0479">Metal-binding</keyword>
<dbReference type="InterPro" id="IPR008915">
    <property type="entry name" value="Peptidase_M50"/>
</dbReference>
<accession>X1KV50</accession>
<dbReference type="EMBL" id="BARV01001263">
    <property type="protein sequence ID" value="GAH94034.1"/>
    <property type="molecule type" value="Genomic_DNA"/>
</dbReference>
<name>X1KV50_9ZZZZ</name>
<evidence type="ECO:0000256" key="13">
    <source>
        <dbReference type="SAM" id="Phobius"/>
    </source>
</evidence>